<sequence>MNFRGTCFCETPVIIRTPACTHPSLHPTIPQLEEPPIHGTAAESSPKQSPSAIPSPRWKPRHQQGCLAVKERTTTLGMSKM</sequence>
<evidence type="ECO:0000313" key="2">
    <source>
        <dbReference type="EMBL" id="GIY64623.1"/>
    </source>
</evidence>
<organism evidence="2 3">
    <name type="scientific">Caerostris darwini</name>
    <dbReference type="NCBI Taxonomy" id="1538125"/>
    <lineage>
        <taxon>Eukaryota</taxon>
        <taxon>Metazoa</taxon>
        <taxon>Ecdysozoa</taxon>
        <taxon>Arthropoda</taxon>
        <taxon>Chelicerata</taxon>
        <taxon>Arachnida</taxon>
        <taxon>Araneae</taxon>
        <taxon>Araneomorphae</taxon>
        <taxon>Entelegynae</taxon>
        <taxon>Araneoidea</taxon>
        <taxon>Araneidae</taxon>
        <taxon>Caerostris</taxon>
    </lineage>
</organism>
<protein>
    <submittedName>
        <fullName evidence="2">Uncharacterized protein</fullName>
    </submittedName>
</protein>
<evidence type="ECO:0000313" key="3">
    <source>
        <dbReference type="Proteomes" id="UP001054837"/>
    </source>
</evidence>
<reference evidence="2 3" key="1">
    <citation type="submission" date="2021-06" db="EMBL/GenBank/DDBJ databases">
        <title>Caerostris darwini draft genome.</title>
        <authorList>
            <person name="Kono N."/>
            <person name="Arakawa K."/>
        </authorList>
    </citation>
    <scope>NUCLEOTIDE SEQUENCE [LARGE SCALE GENOMIC DNA]</scope>
</reference>
<dbReference type="EMBL" id="BPLQ01012348">
    <property type="protein sequence ID" value="GIY64623.1"/>
    <property type="molecule type" value="Genomic_DNA"/>
</dbReference>
<comment type="caution">
    <text evidence="2">The sequence shown here is derived from an EMBL/GenBank/DDBJ whole genome shotgun (WGS) entry which is preliminary data.</text>
</comment>
<proteinExistence type="predicted"/>
<gene>
    <name evidence="2" type="ORF">CDAR_90521</name>
</gene>
<feature type="region of interest" description="Disordered" evidence="1">
    <location>
        <begin position="23"/>
        <end position="81"/>
    </location>
</feature>
<keyword evidence="3" id="KW-1185">Reference proteome</keyword>
<accession>A0AAV4V4C4</accession>
<evidence type="ECO:0000256" key="1">
    <source>
        <dbReference type="SAM" id="MobiDB-lite"/>
    </source>
</evidence>
<name>A0AAV4V4C4_9ARAC</name>
<dbReference type="AlphaFoldDB" id="A0AAV4V4C4"/>
<dbReference type="Proteomes" id="UP001054837">
    <property type="component" value="Unassembled WGS sequence"/>
</dbReference>
<feature type="compositionally biased region" description="Polar residues" evidence="1">
    <location>
        <begin position="42"/>
        <end position="52"/>
    </location>
</feature>